<protein>
    <recommendedName>
        <fullName evidence="3">Cytosolic protein</fullName>
    </recommendedName>
</protein>
<sequence length="169" mass="19892">MLEPKDISKEQLLLLLQDAAKNWIAHDGLWFLETEKKFGIDTAIELDRNAWEQFTQIEAKRIMQRLQIRPNSGIPALIQALKFRLYAYINVQKILEVTDNRCVFRMLNCRVQESRKRRNLPDFPCKPVGIVEYSNFAKTIDPRIKTTCLCCPPDAHPDDFYCSWEFKIE</sequence>
<dbReference type="Pfam" id="PF19620">
    <property type="entry name" value="DUF6125"/>
    <property type="match status" value="1"/>
</dbReference>
<dbReference type="Proteomes" id="UP000177025">
    <property type="component" value="Unassembled WGS sequence"/>
</dbReference>
<dbReference type="AlphaFoldDB" id="A0A1F4U1S7"/>
<dbReference type="EMBL" id="MEUM01000165">
    <property type="protein sequence ID" value="OGC38829.1"/>
    <property type="molecule type" value="Genomic_DNA"/>
</dbReference>
<accession>A0A1F4U1S7</accession>
<reference evidence="1 2" key="1">
    <citation type="journal article" date="2016" name="Nat. Commun.">
        <title>Thousands of microbial genomes shed light on interconnected biogeochemical processes in an aquifer system.</title>
        <authorList>
            <person name="Anantharaman K."/>
            <person name="Brown C.T."/>
            <person name="Hug L.A."/>
            <person name="Sharon I."/>
            <person name="Castelle C.J."/>
            <person name="Probst A.J."/>
            <person name="Thomas B.C."/>
            <person name="Singh A."/>
            <person name="Wilkins M.J."/>
            <person name="Karaoz U."/>
            <person name="Brodie E.L."/>
            <person name="Williams K.H."/>
            <person name="Hubbard S.S."/>
            <person name="Banfield J.F."/>
        </authorList>
    </citation>
    <scope>NUCLEOTIDE SEQUENCE [LARGE SCALE GENOMIC DNA]</scope>
</reference>
<evidence type="ECO:0000313" key="2">
    <source>
        <dbReference type="Proteomes" id="UP000177025"/>
    </source>
</evidence>
<evidence type="ECO:0008006" key="3">
    <source>
        <dbReference type="Google" id="ProtNLM"/>
    </source>
</evidence>
<organism evidence="1 2">
    <name type="scientific">candidate division WOR-3 bacterium RBG_13_43_14</name>
    <dbReference type="NCBI Taxonomy" id="1802590"/>
    <lineage>
        <taxon>Bacteria</taxon>
        <taxon>Bacteria division WOR-3</taxon>
    </lineage>
</organism>
<name>A0A1F4U1S7_UNCW3</name>
<comment type="caution">
    <text evidence="1">The sequence shown here is derived from an EMBL/GenBank/DDBJ whole genome shotgun (WGS) entry which is preliminary data.</text>
</comment>
<gene>
    <name evidence="1" type="ORF">A2Y85_05330</name>
</gene>
<proteinExistence type="predicted"/>
<evidence type="ECO:0000313" key="1">
    <source>
        <dbReference type="EMBL" id="OGC38829.1"/>
    </source>
</evidence>